<reference evidence="1 2" key="1">
    <citation type="journal article" date="2014" name="Curr. Biol.">
        <title>The genome of the clonal raider ant Cerapachys biroi.</title>
        <authorList>
            <person name="Oxley P.R."/>
            <person name="Ji L."/>
            <person name="Fetter-Pruneda I."/>
            <person name="McKenzie S.K."/>
            <person name="Li C."/>
            <person name="Hu H."/>
            <person name="Zhang G."/>
            <person name="Kronauer D.J."/>
        </authorList>
    </citation>
    <scope>NUCLEOTIDE SEQUENCE [LARGE SCALE GENOMIC DNA]</scope>
</reference>
<sequence>MAVREVKFEMATAKERNNAAALLSLSSAAMKFEITELVSPGIQEITFIAAGCIKVLIVLGIYTGANTHVACANASVSARMLYN</sequence>
<keyword evidence="2" id="KW-1185">Reference proteome</keyword>
<proteinExistence type="predicted"/>
<evidence type="ECO:0000313" key="1">
    <source>
        <dbReference type="EMBL" id="EZA50260.1"/>
    </source>
</evidence>
<dbReference type="EMBL" id="KK107467">
    <property type="protein sequence ID" value="EZA50260.1"/>
    <property type="molecule type" value="Genomic_DNA"/>
</dbReference>
<dbReference type="AlphaFoldDB" id="A0A026W2E3"/>
<gene>
    <name evidence="1" type="ORF">X777_11098</name>
</gene>
<name>A0A026W2E3_OOCBI</name>
<accession>A0A026W2E3</accession>
<evidence type="ECO:0000313" key="2">
    <source>
        <dbReference type="Proteomes" id="UP000053097"/>
    </source>
</evidence>
<dbReference type="Proteomes" id="UP000053097">
    <property type="component" value="Unassembled WGS sequence"/>
</dbReference>
<protein>
    <submittedName>
        <fullName evidence="1">Uncharacterized protein</fullName>
    </submittedName>
</protein>
<organism evidence="1 2">
    <name type="scientific">Ooceraea biroi</name>
    <name type="common">Clonal raider ant</name>
    <name type="synonym">Cerapachys biroi</name>
    <dbReference type="NCBI Taxonomy" id="2015173"/>
    <lineage>
        <taxon>Eukaryota</taxon>
        <taxon>Metazoa</taxon>
        <taxon>Ecdysozoa</taxon>
        <taxon>Arthropoda</taxon>
        <taxon>Hexapoda</taxon>
        <taxon>Insecta</taxon>
        <taxon>Pterygota</taxon>
        <taxon>Neoptera</taxon>
        <taxon>Endopterygota</taxon>
        <taxon>Hymenoptera</taxon>
        <taxon>Apocrita</taxon>
        <taxon>Aculeata</taxon>
        <taxon>Formicoidea</taxon>
        <taxon>Formicidae</taxon>
        <taxon>Dorylinae</taxon>
        <taxon>Ooceraea</taxon>
    </lineage>
</organism>